<evidence type="ECO:0000256" key="10">
    <source>
        <dbReference type="ARBA" id="ARBA00044969"/>
    </source>
</evidence>
<keyword evidence="4" id="KW-0547">Nucleotide-binding</keyword>
<accession>A0A4V2REL9</accession>
<evidence type="ECO:0000313" key="14">
    <source>
        <dbReference type="Proteomes" id="UP000295351"/>
    </source>
</evidence>
<keyword evidence="5" id="KW-0378">Hydrolase</keyword>
<dbReference type="GO" id="GO:0006269">
    <property type="term" value="P:DNA replication, synthesis of primer"/>
    <property type="evidence" value="ECO:0007669"/>
    <property type="project" value="UniProtKB-KW"/>
</dbReference>
<dbReference type="InterPro" id="IPR036185">
    <property type="entry name" value="DNA_heli_DnaB-like_N_sf"/>
</dbReference>
<dbReference type="InterPro" id="IPR027417">
    <property type="entry name" value="P-loop_NTPase"/>
</dbReference>
<evidence type="ECO:0000256" key="7">
    <source>
        <dbReference type="ARBA" id="ARBA00022840"/>
    </source>
</evidence>
<dbReference type="SUPFAM" id="SSF48024">
    <property type="entry name" value="N-terminal domain of DnaB helicase"/>
    <property type="match status" value="1"/>
</dbReference>
<dbReference type="Gene3D" id="1.10.860.10">
    <property type="entry name" value="DNAb Helicase, Chain A"/>
    <property type="match status" value="1"/>
</dbReference>
<evidence type="ECO:0000256" key="3">
    <source>
        <dbReference type="ARBA" id="ARBA00022705"/>
    </source>
</evidence>
<evidence type="ECO:0000259" key="12">
    <source>
        <dbReference type="PROSITE" id="PS51199"/>
    </source>
</evidence>
<evidence type="ECO:0000256" key="9">
    <source>
        <dbReference type="ARBA" id="ARBA00023235"/>
    </source>
</evidence>
<protein>
    <recommendedName>
        <fullName evidence="10">DNA 5'-3' helicase</fullName>
        <ecNumber evidence="10">5.6.2.3</ecNumber>
    </recommendedName>
</protein>
<dbReference type="PANTHER" id="PTHR30153">
    <property type="entry name" value="REPLICATIVE DNA HELICASE DNAB"/>
    <property type="match status" value="1"/>
</dbReference>
<proteinExistence type="inferred from homology"/>
<evidence type="ECO:0000256" key="11">
    <source>
        <dbReference type="ARBA" id="ARBA00048954"/>
    </source>
</evidence>
<keyword evidence="3" id="KW-0235">DNA replication</keyword>
<keyword evidence="6 13" id="KW-0347">Helicase</keyword>
<dbReference type="EMBL" id="SLVX01000080">
    <property type="protein sequence ID" value="TCN29230.1"/>
    <property type="molecule type" value="Genomic_DNA"/>
</dbReference>
<dbReference type="GO" id="GO:0003677">
    <property type="term" value="F:DNA binding"/>
    <property type="evidence" value="ECO:0007669"/>
    <property type="project" value="UniProtKB-KW"/>
</dbReference>
<dbReference type="GO" id="GO:0005829">
    <property type="term" value="C:cytosol"/>
    <property type="evidence" value="ECO:0007669"/>
    <property type="project" value="TreeGrafter"/>
</dbReference>
<dbReference type="Pfam" id="PF00772">
    <property type="entry name" value="DnaB"/>
    <property type="match status" value="1"/>
</dbReference>
<dbReference type="InterPro" id="IPR016136">
    <property type="entry name" value="DNA_helicase_N/primase_C"/>
</dbReference>
<keyword evidence="14" id="KW-1185">Reference proteome</keyword>
<feature type="domain" description="SF4 helicase" evidence="12">
    <location>
        <begin position="187"/>
        <end position="477"/>
    </location>
</feature>
<evidence type="ECO:0000256" key="5">
    <source>
        <dbReference type="ARBA" id="ARBA00022801"/>
    </source>
</evidence>
<dbReference type="Gene3D" id="3.40.50.300">
    <property type="entry name" value="P-loop containing nucleotide triphosphate hydrolases"/>
    <property type="match status" value="1"/>
</dbReference>
<evidence type="ECO:0000256" key="1">
    <source>
        <dbReference type="ARBA" id="ARBA00008428"/>
    </source>
</evidence>
<dbReference type="PROSITE" id="PS51199">
    <property type="entry name" value="SF4_HELICASE"/>
    <property type="match status" value="1"/>
</dbReference>
<reference evidence="13 14" key="1">
    <citation type="submission" date="2019-03" db="EMBL/GenBank/DDBJ databases">
        <title>Genomic Encyclopedia of Type Strains, Phase IV (KMG-IV): sequencing the most valuable type-strain genomes for metagenomic binning, comparative biology and taxonomic classification.</title>
        <authorList>
            <person name="Goeker M."/>
        </authorList>
    </citation>
    <scope>NUCLEOTIDE SEQUENCE [LARGE SCALE GENOMIC DNA]</scope>
    <source>
        <strain evidence="13 14">DSM 18401</strain>
    </source>
</reference>
<dbReference type="Pfam" id="PF03796">
    <property type="entry name" value="DnaB_C"/>
    <property type="match status" value="1"/>
</dbReference>
<dbReference type="InterPro" id="IPR007693">
    <property type="entry name" value="DNA_helicase_DnaB-like_N"/>
</dbReference>
<comment type="similarity">
    <text evidence="1">Belongs to the helicase family. DnaB subfamily.</text>
</comment>
<evidence type="ECO:0000256" key="2">
    <source>
        <dbReference type="ARBA" id="ARBA00022515"/>
    </source>
</evidence>
<dbReference type="InterPro" id="IPR007694">
    <property type="entry name" value="DNA_helicase_DnaB-like_C"/>
</dbReference>
<dbReference type="GO" id="GO:1990077">
    <property type="term" value="C:primosome complex"/>
    <property type="evidence" value="ECO:0007669"/>
    <property type="project" value="UniProtKB-KW"/>
</dbReference>
<evidence type="ECO:0000256" key="4">
    <source>
        <dbReference type="ARBA" id="ARBA00022741"/>
    </source>
</evidence>
<gene>
    <name evidence="13" type="ORF">EV665_1801</name>
</gene>
<comment type="catalytic activity">
    <reaction evidence="11">
        <text>ATP + H2O = ADP + phosphate + H(+)</text>
        <dbReference type="Rhea" id="RHEA:13065"/>
        <dbReference type="ChEBI" id="CHEBI:15377"/>
        <dbReference type="ChEBI" id="CHEBI:15378"/>
        <dbReference type="ChEBI" id="CHEBI:30616"/>
        <dbReference type="ChEBI" id="CHEBI:43474"/>
        <dbReference type="ChEBI" id="CHEBI:456216"/>
        <dbReference type="EC" id="5.6.2.3"/>
    </reaction>
</comment>
<dbReference type="AlphaFoldDB" id="A0A4V2REL9"/>
<evidence type="ECO:0000256" key="6">
    <source>
        <dbReference type="ARBA" id="ARBA00022806"/>
    </source>
</evidence>
<dbReference type="PANTHER" id="PTHR30153:SF2">
    <property type="entry name" value="REPLICATIVE DNA HELICASE"/>
    <property type="match status" value="1"/>
</dbReference>
<evidence type="ECO:0000256" key="8">
    <source>
        <dbReference type="ARBA" id="ARBA00023125"/>
    </source>
</evidence>
<keyword evidence="2" id="KW-0639">Primosome</keyword>
<evidence type="ECO:0000313" key="13">
    <source>
        <dbReference type="EMBL" id="TCN29230.1"/>
    </source>
</evidence>
<keyword evidence="9" id="KW-0413">Isomerase</keyword>
<comment type="caution">
    <text evidence="13">The sequence shown here is derived from an EMBL/GenBank/DDBJ whole genome shotgun (WGS) entry which is preliminary data.</text>
</comment>
<sequence>MNAHVMDANAFVPEIEQNVLGAILLGGDIHETLSILKEYHFVEAFHREVYRSALAAHERYGSSNPSIVKRLLNEQACAEFEKSTGMQVSAYLARLVSSATASGTGTAENARKVLDQWARISIAGEAGRVHAAANDPSADAKVVASEAAKNLDDIISELRAGGRKKTRVSVGGAAMRAVEAAQAAREKGSGLTGITWGLTDLNRMTGGIQRRDLTLIGARPSMGKTTVALSCAIKAAQAGHCCGIVSLEMDADKLASRALSDIMFDWRGKVPYTNIVRGEVLDSDIDAIMEAQIELDRLPLHIDEQAGQTATDIRVRAERMAEERAQHGTPLEVLFIDHLGLIRPSSRYSGNRVNEIAEITSSMKSLARELDIAVVLLSQLSRALESRDEKRPMLSDLRDSGAIEQDADMIAFLFREAYYLERAQGGSFEEQAERADKLIDCQNKLEFIIAKQRNGPLGTVDLFADMAFSAVRNGARQ</sequence>
<dbReference type="Proteomes" id="UP000295351">
    <property type="component" value="Unassembled WGS sequence"/>
</dbReference>
<dbReference type="SUPFAM" id="SSF52540">
    <property type="entry name" value="P-loop containing nucleoside triphosphate hydrolases"/>
    <property type="match status" value="1"/>
</dbReference>
<keyword evidence="7" id="KW-0067">ATP-binding</keyword>
<keyword evidence="8" id="KW-0238">DNA-binding</keyword>
<organism evidence="13 14">
    <name type="scientific">Shinella granuli</name>
    <dbReference type="NCBI Taxonomy" id="323621"/>
    <lineage>
        <taxon>Bacteria</taxon>
        <taxon>Pseudomonadati</taxon>
        <taxon>Pseudomonadota</taxon>
        <taxon>Alphaproteobacteria</taxon>
        <taxon>Hyphomicrobiales</taxon>
        <taxon>Rhizobiaceae</taxon>
        <taxon>Shinella</taxon>
    </lineage>
</organism>
<dbReference type="GO" id="GO:0016787">
    <property type="term" value="F:hydrolase activity"/>
    <property type="evidence" value="ECO:0007669"/>
    <property type="project" value="UniProtKB-KW"/>
</dbReference>
<dbReference type="GO" id="GO:0043139">
    <property type="term" value="F:5'-3' DNA helicase activity"/>
    <property type="evidence" value="ECO:0007669"/>
    <property type="project" value="UniProtKB-EC"/>
</dbReference>
<dbReference type="CDD" id="cd00984">
    <property type="entry name" value="DnaB_C"/>
    <property type="match status" value="1"/>
</dbReference>
<name>A0A4V2REL9_SHIGR</name>
<dbReference type="EC" id="5.6.2.3" evidence="10"/>
<dbReference type="GO" id="GO:0005524">
    <property type="term" value="F:ATP binding"/>
    <property type="evidence" value="ECO:0007669"/>
    <property type="project" value="UniProtKB-KW"/>
</dbReference>
<dbReference type="RefSeq" id="WP_133037259.1">
    <property type="nucleotide sequence ID" value="NZ_BAABEI010000012.1"/>
</dbReference>